<comment type="caution">
    <text evidence="1">The sequence shown here is derived from an EMBL/GenBank/DDBJ whole genome shotgun (WGS) entry which is preliminary data.</text>
</comment>
<protein>
    <submittedName>
        <fullName evidence="1">Uncharacterized protein</fullName>
    </submittedName>
</protein>
<accession>A0A420VDD8</accession>
<gene>
    <name evidence="1" type="ORF">Cdeb_01158</name>
</gene>
<sequence>MDHEKPVRSHVFRRGDKVLHVMEDEEEMVGTVMSELPNGNYLVEFWVPGRKRGGYRTELEFSADEIIPCYIPLGPCKPQSA</sequence>
<name>A0A420VDD8_9BACI</name>
<proteinExistence type="predicted"/>
<evidence type="ECO:0000313" key="2">
    <source>
        <dbReference type="Proteomes" id="UP000286235"/>
    </source>
</evidence>
<evidence type="ECO:0000313" key="1">
    <source>
        <dbReference type="EMBL" id="RKO61687.1"/>
    </source>
</evidence>
<dbReference type="Proteomes" id="UP000286235">
    <property type="component" value="Unassembled WGS sequence"/>
</dbReference>
<dbReference type="EMBL" id="AZRV01000035">
    <property type="protein sequence ID" value="RKO61687.1"/>
    <property type="molecule type" value="Genomic_DNA"/>
</dbReference>
<reference evidence="1 2" key="1">
    <citation type="submission" date="2013-12" db="EMBL/GenBank/DDBJ databases">
        <title>Genome and proteome characterization of Caldibacillus debilis GB1 derived from a cellulolytic aero-tolerant co-culture.</title>
        <authorList>
            <person name="Wushke S.T."/>
            <person name="Zhang X."/>
            <person name="Fristensky B."/>
            <person name="Wilkins J.A."/>
            <person name="Levin D.B."/>
            <person name="Sparling R."/>
        </authorList>
    </citation>
    <scope>NUCLEOTIDE SEQUENCE [LARGE SCALE GENOMIC DNA]</scope>
    <source>
        <strain evidence="1 2">GB1</strain>
    </source>
</reference>
<dbReference type="AlphaFoldDB" id="A0A420VDD8"/>
<organism evidence="1 2">
    <name type="scientific">Caldibacillus debilis GB1</name>
    <dbReference type="NCBI Taxonomy" id="1339248"/>
    <lineage>
        <taxon>Bacteria</taxon>
        <taxon>Bacillati</taxon>
        <taxon>Bacillota</taxon>
        <taxon>Bacilli</taxon>
        <taxon>Bacillales</taxon>
        <taxon>Bacillaceae</taxon>
        <taxon>Caldibacillus</taxon>
    </lineage>
</organism>
<keyword evidence="2" id="KW-1185">Reference proteome</keyword>